<protein>
    <recommendedName>
        <fullName evidence="1">Protein kinase domain-containing protein</fullName>
    </recommendedName>
</protein>
<dbReference type="GO" id="GO:0005524">
    <property type="term" value="F:ATP binding"/>
    <property type="evidence" value="ECO:0007669"/>
    <property type="project" value="InterPro"/>
</dbReference>
<dbReference type="PANTHER" id="PTHR44167">
    <property type="entry name" value="OVARIAN-SPECIFIC SERINE/THREONINE-PROTEIN KINASE LOK-RELATED"/>
    <property type="match status" value="1"/>
</dbReference>
<reference evidence="2" key="1">
    <citation type="submission" date="2021-01" db="EMBL/GenBank/DDBJ databases">
        <authorList>
            <consortium name="Genoscope - CEA"/>
            <person name="William W."/>
        </authorList>
    </citation>
    <scope>NUCLEOTIDE SEQUENCE</scope>
</reference>
<dbReference type="EMBL" id="CAJJDM010000001">
    <property type="protein sequence ID" value="CAD8042820.1"/>
    <property type="molecule type" value="Genomic_DNA"/>
</dbReference>
<dbReference type="Pfam" id="PF00069">
    <property type="entry name" value="Pkinase"/>
    <property type="match status" value="1"/>
</dbReference>
<dbReference type="GO" id="GO:0005737">
    <property type="term" value="C:cytoplasm"/>
    <property type="evidence" value="ECO:0007669"/>
    <property type="project" value="TreeGrafter"/>
</dbReference>
<evidence type="ECO:0000313" key="2">
    <source>
        <dbReference type="EMBL" id="CAD8042820.1"/>
    </source>
</evidence>
<dbReference type="PROSITE" id="PS50011">
    <property type="entry name" value="PROTEIN_KINASE_DOM"/>
    <property type="match status" value="1"/>
</dbReference>
<sequence length="369" mass="43900">MICIKKNLLFHDSFQVEFLSDRIRLSNPKKMVQHTIKLHGNSIIEWKLSKCQSKLSGFGILVNGQLEYFEMDKIHLELFKQFLDAKISYQNIHKIYQMISFCGRGSYGHVFKYQNRLNGEYVACKSLKIGRTNNYEDFMIEVKALQTLKHPKIVKMKEYYVESKHFYIVMEYLEGKSLRELLRQRILKDQEIILILKQLLQCINYIHKEGYVYRDLKQENVLFAESDNLETLKLIDFGIAVIKTDLIKQTNRVCGTPGYMAPEMMKTQSLYDERIDIFGLGVLLWEMIHNCRFFEGTNLEDVYRLNEEYEFCIEYTQNIENPILRYLVERMLQHNPEQRITIIDALNYLNRVDINSCEYIKDYDNISTD</sequence>
<dbReference type="Proteomes" id="UP000688137">
    <property type="component" value="Unassembled WGS sequence"/>
</dbReference>
<dbReference type="GO" id="GO:0005634">
    <property type="term" value="C:nucleus"/>
    <property type="evidence" value="ECO:0007669"/>
    <property type="project" value="TreeGrafter"/>
</dbReference>
<dbReference type="InterPro" id="IPR000719">
    <property type="entry name" value="Prot_kinase_dom"/>
</dbReference>
<dbReference type="OMA" id="IVKMKEY"/>
<dbReference type="GO" id="GO:0044773">
    <property type="term" value="P:mitotic DNA damage checkpoint signaling"/>
    <property type="evidence" value="ECO:0007669"/>
    <property type="project" value="TreeGrafter"/>
</dbReference>
<organism evidence="2 3">
    <name type="scientific">Paramecium primaurelia</name>
    <dbReference type="NCBI Taxonomy" id="5886"/>
    <lineage>
        <taxon>Eukaryota</taxon>
        <taxon>Sar</taxon>
        <taxon>Alveolata</taxon>
        <taxon>Ciliophora</taxon>
        <taxon>Intramacronucleata</taxon>
        <taxon>Oligohymenophorea</taxon>
        <taxon>Peniculida</taxon>
        <taxon>Parameciidae</taxon>
        <taxon>Paramecium</taxon>
    </lineage>
</organism>
<dbReference type="SMART" id="SM00220">
    <property type="entry name" value="S_TKc"/>
    <property type="match status" value="1"/>
</dbReference>
<dbReference type="GO" id="GO:0004674">
    <property type="term" value="F:protein serine/threonine kinase activity"/>
    <property type="evidence" value="ECO:0007669"/>
    <property type="project" value="TreeGrafter"/>
</dbReference>
<accession>A0A8S1JQH3</accession>
<keyword evidence="3" id="KW-1185">Reference proteome</keyword>
<feature type="domain" description="Protein kinase" evidence="1">
    <location>
        <begin position="96"/>
        <end position="360"/>
    </location>
</feature>
<dbReference type="InterPro" id="IPR008271">
    <property type="entry name" value="Ser/Thr_kinase_AS"/>
</dbReference>
<dbReference type="PROSITE" id="PS00108">
    <property type="entry name" value="PROTEIN_KINASE_ST"/>
    <property type="match status" value="1"/>
</dbReference>
<evidence type="ECO:0000313" key="3">
    <source>
        <dbReference type="Proteomes" id="UP000688137"/>
    </source>
</evidence>
<dbReference type="CDD" id="cd14014">
    <property type="entry name" value="STKc_PknB_like"/>
    <property type="match status" value="1"/>
</dbReference>
<comment type="caution">
    <text evidence="2">The sequence shown here is derived from an EMBL/GenBank/DDBJ whole genome shotgun (WGS) entry which is preliminary data.</text>
</comment>
<proteinExistence type="predicted"/>
<evidence type="ECO:0000259" key="1">
    <source>
        <dbReference type="PROSITE" id="PS50011"/>
    </source>
</evidence>
<name>A0A8S1JQH3_PARPR</name>
<dbReference type="PANTHER" id="PTHR44167:SF18">
    <property type="entry name" value="PROTEIN KINASE DOMAIN-CONTAINING PROTEIN"/>
    <property type="match status" value="1"/>
</dbReference>
<dbReference type="AlphaFoldDB" id="A0A8S1JQH3"/>
<gene>
    <name evidence="2" type="ORF">PPRIM_AZ9-3.1.T0040034</name>
</gene>